<gene>
    <name evidence="3" type="ORF">NX722_26795</name>
</gene>
<feature type="chain" id="PRO_5046154019" evidence="1">
    <location>
        <begin position="22"/>
        <end position="477"/>
    </location>
</feature>
<evidence type="ECO:0000313" key="4">
    <source>
        <dbReference type="Proteomes" id="UP001209854"/>
    </source>
</evidence>
<evidence type="ECO:0000256" key="1">
    <source>
        <dbReference type="SAM" id="SignalP"/>
    </source>
</evidence>
<accession>A0ABT3N3G6</accession>
<dbReference type="Proteomes" id="UP001209854">
    <property type="component" value="Unassembled WGS sequence"/>
</dbReference>
<dbReference type="Pfam" id="PF13449">
    <property type="entry name" value="Phytase-like"/>
    <property type="match status" value="1"/>
</dbReference>
<keyword evidence="4" id="KW-1185">Reference proteome</keyword>
<protein>
    <submittedName>
        <fullName evidence="3">Esterase-like activity of phytase family protein</fullName>
    </submittedName>
</protein>
<keyword evidence="1" id="KW-0732">Signal</keyword>
<dbReference type="InterPro" id="IPR027372">
    <property type="entry name" value="Phytase-like_dom"/>
</dbReference>
<proteinExistence type="predicted"/>
<comment type="caution">
    <text evidence="3">The sequence shown here is derived from an EMBL/GenBank/DDBJ whole genome shotgun (WGS) entry which is preliminary data.</text>
</comment>
<sequence>MRKIIWLLPLLLLLQTHIVSAASQNNPLQNPLQNKYTYRGTVLLGHSKDQPVLGISSIRYDQKSDQFIIVSDDTGVVPNLYEEPGKPRFYTLSGQAVLNALKASTQEQAAPALDSSFIDEIHLTVDPDESQWSSRKNWIQDGHIDTEGLALFKDSTDLLIASEQGATYPVKTFRMKQFWDVHNSLRVPDVDVAASLLRVDRDFGTLVQRYYFPSHYNAPLLRSTLSYIFPQFAMKAYDWVTSENIGLQRNRGIESIDFIPGTNEVIAITEMPLRQDIAPWKAAFPAGKNTPPTPPPCRIIHLSLDEFRDDSQFYPIVKKELLYGVERMPAKYTQNTTATIKTGVSDLLALSASELLVIERTRITFSPQDQAARKRFEPEKPVSVMEIFKVDLDLEKQYHVTGQARLTPEMMGTKRVVNKTLLFSTLRATEKGVFDNMNIEGITKGPEIDGKKTIVLVNDNDAGKGDITKLIFLTVNQ</sequence>
<dbReference type="RefSeq" id="WP_262565881.1">
    <property type="nucleotide sequence ID" value="NZ_JAPFCC010000001.1"/>
</dbReference>
<organism evidence="3 4">
    <name type="scientific">Endozoicomonas gorgoniicola</name>
    <dbReference type="NCBI Taxonomy" id="1234144"/>
    <lineage>
        <taxon>Bacteria</taxon>
        <taxon>Pseudomonadati</taxon>
        <taxon>Pseudomonadota</taxon>
        <taxon>Gammaproteobacteria</taxon>
        <taxon>Oceanospirillales</taxon>
        <taxon>Endozoicomonadaceae</taxon>
        <taxon>Endozoicomonas</taxon>
    </lineage>
</organism>
<feature type="signal peptide" evidence="1">
    <location>
        <begin position="1"/>
        <end position="21"/>
    </location>
</feature>
<reference evidence="3 4" key="1">
    <citation type="submission" date="2022-10" db="EMBL/GenBank/DDBJ databases">
        <title>High-quality genome sequences of two octocoral-associated bacteria, Endozoicomonas euniceicola EF212 and Endozoicomonas gorgoniicola PS125.</title>
        <authorList>
            <person name="Chiou Y.-J."/>
            <person name="Chen Y.-H."/>
        </authorList>
    </citation>
    <scope>NUCLEOTIDE SEQUENCE [LARGE SCALE GENOMIC DNA]</scope>
    <source>
        <strain evidence="3 4">PS125</strain>
    </source>
</reference>
<feature type="domain" description="Phytase-like" evidence="2">
    <location>
        <begin position="50"/>
        <end position="461"/>
    </location>
</feature>
<dbReference type="EMBL" id="JAPFCC010000001">
    <property type="protein sequence ID" value="MCW7556171.1"/>
    <property type="molecule type" value="Genomic_DNA"/>
</dbReference>
<name>A0ABT3N3G6_9GAMM</name>
<evidence type="ECO:0000313" key="3">
    <source>
        <dbReference type="EMBL" id="MCW7556171.1"/>
    </source>
</evidence>
<evidence type="ECO:0000259" key="2">
    <source>
        <dbReference type="Pfam" id="PF13449"/>
    </source>
</evidence>